<dbReference type="SUPFAM" id="SSF53300">
    <property type="entry name" value="vWA-like"/>
    <property type="match status" value="1"/>
</dbReference>
<accession>A0A8S4PDZ9</accession>
<keyword evidence="1" id="KW-0732">Signal</keyword>
<evidence type="ECO:0000256" key="1">
    <source>
        <dbReference type="SAM" id="SignalP"/>
    </source>
</evidence>
<dbReference type="PROSITE" id="PS50234">
    <property type="entry name" value="VWFA"/>
    <property type="match status" value="1"/>
</dbReference>
<name>A0A8S4PDZ9_OWEFU</name>
<evidence type="ECO:0000313" key="4">
    <source>
        <dbReference type="Proteomes" id="UP000749559"/>
    </source>
</evidence>
<proteinExistence type="predicted"/>
<sequence length="341" mass="38086">MSYLAVAFGLLVFVSQLSDFVGGADLSAALARAHAANKEEQQADFAGGDKCNPNTLKYQYDHDESEYEQDDCYYYECTSAKKFERMPCPDGMGVTDLFKDKWNNYGMGQTYKPCTKANSECTRSLADKGITDIKIPICGLDFVFAVDISCSINPDDKEKVRRFLESVVRRIPVRPPFSQVGIILFSKTVYDIAQLNSFVRRGQLLKVIKEMEMTPKECATATYLALKYAREVTFNEQNGARKGKKKVLIVVTDGMTYPVDKKNETLNMARANIRANITSYVVACPNLKAGGLIGHDEWNKIATGNDPDPVGVMDPNVFALDTFDQLREIINEIVNKACMTM</sequence>
<dbReference type="EMBL" id="CAIIXF020000008">
    <property type="protein sequence ID" value="CAH1792226.1"/>
    <property type="molecule type" value="Genomic_DNA"/>
</dbReference>
<feature type="chain" id="PRO_5035813424" description="VWFA domain-containing protein" evidence="1">
    <location>
        <begin position="24"/>
        <end position="341"/>
    </location>
</feature>
<dbReference type="InterPro" id="IPR050525">
    <property type="entry name" value="ECM_Assembly_Org"/>
</dbReference>
<protein>
    <recommendedName>
        <fullName evidence="2">VWFA domain-containing protein</fullName>
    </recommendedName>
</protein>
<dbReference type="Pfam" id="PF00092">
    <property type="entry name" value="VWA"/>
    <property type="match status" value="1"/>
</dbReference>
<dbReference type="Proteomes" id="UP000749559">
    <property type="component" value="Unassembled WGS sequence"/>
</dbReference>
<reference evidence="3" key="1">
    <citation type="submission" date="2022-03" db="EMBL/GenBank/DDBJ databases">
        <authorList>
            <person name="Martin C."/>
        </authorList>
    </citation>
    <scope>NUCLEOTIDE SEQUENCE</scope>
</reference>
<feature type="domain" description="VWFA" evidence="2">
    <location>
        <begin position="141"/>
        <end position="333"/>
    </location>
</feature>
<evidence type="ECO:0000313" key="3">
    <source>
        <dbReference type="EMBL" id="CAH1792226.1"/>
    </source>
</evidence>
<gene>
    <name evidence="3" type="ORF">OFUS_LOCUS17227</name>
</gene>
<keyword evidence="4" id="KW-1185">Reference proteome</keyword>
<organism evidence="3 4">
    <name type="scientific">Owenia fusiformis</name>
    <name type="common">Polychaete worm</name>
    <dbReference type="NCBI Taxonomy" id="6347"/>
    <lineage>
        <taxon>Eukaryota</taxon>
        <taxon>Metazoa</taxon>
        <taxon>Spiralia</taxon>
        <taxon>Lophotrochozoa</taxon>
        <taxon>Annelida</taxon>
        <taxon>Polychaeta</taxon>
        <taxon>Sedentaria</taxon>
        <taxon>Canalipalpata</taxon>
        <taxon>Sabellida</taxon>
        <taxon>Oweniida</taxon>
        <taxon>Oweniidae</taxon>
        <taxon>Owenia</taxon>
    </lineage>
</organism>
<comment type="caution">
    <text evidence="3">The sequence shown here is derived from an EMBL/GenBank/DDBJ whole genome shotgun (WGS) entry which is preliminary data.</text>
</comment>
<dbReference type="InterPro" id="IPR036465">
    <property type="entry name" value="vWFA_dom_sf"/>
</dbReference>
<dbReference type="OrthoDB" id="5317514at2759"/>
<dbReference type="InterPro" id="IPR002035">
    <property type="entry name" value="VWF_A"/>
</dbReference>
<dbReference type="AlphaFoldDB" id="A0A8S4PDZ9"/>
<dbReference type="SMART" id="SM00327">
    <property type="entry name" value="VWA"/>
    <property type="match status" value="1"/>
</dbReference>
<dbReference type="PANTHER" id="PTHR24020:SF84">
    <property type="entry name" value="VWFA DOMAIN-CONTAINING PROTEIN"/>
    <property type="match status" value="1"/>
</dbReference>
<dbReference type="PANTHER" id="PTHR24020">
    <property type="entry name" value="COLLAGEN ALPHA"/>
    <property type="match status" value="1"/>
</dbReference>
<dbReference type="CDD" id="cd01450">
    <property type="entry name" value="vWFA_subfamily_ECM"/>
    <property type="match status" value="1"/>
</dbReference>
<evidence type="ECO:0000259" key="2">
    <source>
        <dbReference type="PROSITE" id="PS50234"/>
    </source>
</evidence>
<dbReference type="Gene3D" id="3.40.50.410">
    <property type="entry name" value="von Willebrand factor, type A domain"/>
    <property type="match status" value="1"/>
</dbReference>
<feature type="signal peptide" evidence="1">
    <location>
        <begin position="1"/>
        <end position="23"/>
    </location>
</feature>